<evidence type="ECO:0000256" key="2">
    <source>
        <dbReference type="ARBA" id="ARBA00022692"/>
    </source>
</evidence>
<proteinExistence type="predicted"/>
<feature type="transmembrane region" description="Helical" evidence="5">
    <location>
        <begin position="45"/>
        <end position="62"/>
    </location>
</feature>
<keyword evidence="2 5" id="KW-0812">Transmembrane</keyword>
<organism evidence="7">
    <name type="scientific">hydrothermal vent metagenome</name>
    <dbReference type="NCBI Taxonomy" id="652676"/>
    <lineage>
        <taxon>unclassified sequences</taxon>
        <taxon>metagenomes</taxon>
        <taxon>ecological metagenomes</taxon>
    </lineage>
</organism>
<dbReference type="PROSITE" id="PS51503">
    <property type="entry name" value="HIG1"/>
    <property type="match status" value="1"/>
</dbReference>
<accession>A0A3B0RAM4</accession>
<comment type="subcellular location">
    <subcellularLocation>
        <location evidence="1">Mitochondrion</location>
    </subcellularLocation>
</comment>
<keyword evidence="3 5" id="KW-1133">Transmembrane helix</keyword>
<dbReference type="EMBL" id="UOED01000045">
    <property type="protein sequence ID" value="VAV89342.1"/>
    <property type="molecule type" value="Genomic_DNA"/>
</dbReference>
<keyword evidence="4 5" id="KW-0472">Membrane</keyword>
<evidence type="ECO:0000256" key="3">
    <source>
        <dbReference type="ARBA" id="ARBA00022989"/>
    </source>
</evidence>
<dbReference type="InterPro" id="IPR007667">
    <property type="entry name" value="Hypoxia_induced_domain"/>
</dbReference>
<protein>
    <recommendedName>
        <fullName evidence="6">HIG1 domain-containing protein</fullName>
    </recommendedName>
</protein>
<evidence type="ECO:0000256" key="1">
    <source>
        <dbReference type="ARBA" id="ARBA00004173"/>
    </source>
</evidence>
<reference evidence="7" key="1">
    <citation type="submission" date="2018-06" db="EMBL/GenBank/DDBJ databases">
        <authorList>
            <person name="Zhirakovskaya E."/>
        </authorList>
    </citation>
    <scope>NUCLEOTIDE SEQUENCE</scope>
</reference>
<sequence length="63" mass="7125">MNWLLILIIIGIIITGCIVIFGVATMSMGGKFNRKFGNKLMQARIVSQFITLLFVVLYLLLYT</sequence>
<name>A0A3B0RAM4_9ZZZZ</name>
<dbReference type="GO" id="GO:0005739">
    <property type="term" value="C:mitochondrion"/>
    <property type="evidence" value="ECO:0007669"/>
    <property type="project" value="UniProtKB-SubCell"/>
</dbReference>
<evidence type="ECO:0000313" key="7">
    <source>
        <dbReference type="EMBL" id="VAV89342.1"/>
    </source>
</evidence>
<gene>
    <name evidence="7" type="ORF">MNBD_ALPHA02-353</name>
</gene>
<evidence type="ECO:0000256" key="4">
    <source>
        <dbReference type="ARBA" id="ARBA00023136"/>
    </source>
</evidence>
<evidence type="ECO:0000259" key="6">
    <source>
        <dbReference type="PROSITE" id="PS51503"/>
    </source>
</evidence>
<feature type="transmembrane region" description="Helical" evidence="5">
    <location>
        <begin position="6"/>
        <end position="24"/>
    </location>
</feature>
<feature type="domain" description="HIG1" evidence="6">
    <location>
        <begin position="1"/>
        <end position="63"/>
    </location>
</feature>
<evidence type="ECO:0000256" key="5">
    <source>
        <dbReference type="SAM" id="Phobius"/>
    </source>
</evidence>
<dbReference type="AlphaFoldDB" id="A0A3B0RAM4"/>
<dbReference type="Pfam" id="PF04588">
    <property type="entry name" value="HIG_1_N"/>
    <property type="match status" value="1"/>
</dbReference>